<reference evidence="1" key="1">
    <citation type="submission" date="2018-11" db="EMBL/GenBank/DDBJ databases">
        <authorList>
            <person name="Alioto T."/>
            <person name="Alioto T."/>
        </authorList>
    </citation>
    <scope>NUCLEOTIDE SEQUENCE</scope>
</reference>
<keyword evidence="2" id="KW-1185">Reference proteome</keyword>
<dbReference type="AlphaFoldDB" id="A0A8B6C237"/>
<organism evidence="1 2">
    <name type="scientific">Mytilus galloprovincialis</name>
    <name type="common">Mediterranean mussel</name>
    <dbReference type="NCBI Taxonomy" id="29158"/>
    <lineage>
        <taxon>Eukaryota</taxon>
        <taxon>Metazoa</taxon>
        <taxon>Spiralia</taxon>
        <taxon>Lophotrochozoa</taxon>
        <taxon>Mollusca</taxon>
        <taxon>Bivalvia</taxon>
        <taxon>Autobranchia</taxon>
        <taxon>Pteriomorphia</taxon>
        <taxon>Mytilida</taxon>
        <taxon>Mytiloidea</taxon>
        <taxon>Mytilidae</taxon>
        <taxon>Mytilinae</taxon>
        <taxon>Mytilus</taxon>
    </lineage>
</organism>
<dbReference type="EMBL" id="UYJE01001017">
    <property type="protein sequence ID" value="VDH98481.1"/>
    <property type="molecule type" value="Genomic_DNA"/>
</dbReference>
<accession>A0A8B6C237</accession>
<dbReference type="Proteomes" id="UP000596742">
    <property type="component" value="Unassembled WGS sequence"/>
</dbReference>
<gene>
    <name evidence="1" type="ORF">MGAL_10B049335</name>
</gene>
<sequence length="169" mass="18813">MDIFFHLRLITGNPIDNVDTHLFDNHNDIGNLIVFCSKCFDCDCLSVSTYEWITKRVTDLLFYEFSCRNGVSLPNTVVNCSDDGLRLAVTIMPNESSCNCQNSITMKSFSTDLTTIATRSTESSSTDLTTIATRSTESSSMDLTTIATRSMESTINTVQHKTKTKGKSY</sequence>
<comment type="caution">
    <text evidence="1">The sequence shown here is derived from an EMBL/GenBank/DDBJ whole genome shotgun (WGS) entry which is preliminary data.</text>
</comment>
<protein>
    <submittedName>
        <fullName evidence="1">Uncharacterized protein</fullName>
    </submittedName>
</protein>
<proteinExistence type="predicted"/>
<name>A0A8B6C237_MYTGA</name>
<dbReference type="OrthoDB" id="6202350at2759"/>
<evidence type="ECO:0000313" key="2">
    <source>
        <dbReference type="Proteomes" id="UP000596742"/>
    </source>
</evidence>
<evidence type="ECO:0000313" key="1">
    <source>
        <dbReference type="EMBL" id="VDH98481.1"/>
    </source>
</evidence>